<reference evidence="2 3" key="1">
    <citation type="submission" date="2020-05" db="EMBL/GenBank/DDBJ databases">
        <authorList>
            <person name="Khan S.A."/>
            <person name="Jeon C.O."/>
            <person name="Chun B.H."/>
        </authorList>
    </citation>
    <scope>NUCLEOTIDE SEQUENCE [LARGE SCALE GENOMIC DNA]</scope>
    <source>
        <strain evidence="2 3">B156</strain>
    </source>
</reference>
<evidence type="ECO:0000313" key="3">
    <source>
        <dbReference type="Proteomes" id="UP000552954"/>
    </source>
</evidence>
<dbReference type="InterPro" id="IPR002931">
    <property type="entry name" value="Transglutaminase-like"/>
</dbReference>
<dbReference type="Proteomes" id="UP000552954">
    <property type="component" value="Unassembled WGS sequence"/>
</dbReference>
<proteinExistence type="predicted"/>
<evidence type="ECO:0000259" key="1">
    <source>
        <dbReference type="SMART" id="SM00460"/>
    </source>
</evidence>
<dbReference type="SMART" id="SM00460">
    <property type="entry name" value="TGc"/>
    <property type="match status" value="1"/>
</dbReference>
<dbReference type="EMBL" id="JABFCS010000001">
    <property type="protein sequence ID" value="NNU42492.1"/>
    <property type="molecule type" value="Genomic_DNA"/>
</dbReference>
<dbReference type="RefSeq" id="WP_171556850.1">
    <property type="nucleotide sequence ID" value="NZ_JABFCS010000001.1"/>
</dbReference>
<dbReference type="PANTHER" id="PTHR33490:SF7">
    <property type="entry name" value="BLR2979 PROTEIN"/>
    <property type="match status" value="1"/>
</dbReference>
<keyword evidence="3" id="KW-1185">Reference proteome</keyword>
<dbReference type="InterPro" id="IPR038765">
    <property type="entry name" value="Papain-like_cys_pep_sf"/>
</dbReference>
<dbReference type="Pfam" id="PF01841">
    <property type="entry name" value="Transglut_core"/>
    <property type="match status" value="1"/>
</dbReference>
<dbReference type="PANTHER" id="PTHR33490">
    <property type="entry name" value="BLR5614 PROTEIN-RELATED"/>
    <property type="match status" value="1"/>
</dbReference>
<accession>A0A849K1X7</accession>
<sequence>MLLHVLHETAYDYVPPVRTAQHMAHLKPANRGRQRLLSHRLTVDPEPAQQTEAVDVYGNTRSFFSLQFSHDTLRVLAESLVETGASEEPADSQPWQEVTERMRYHRGAQYDPASEFIFASPYVPRDDAFVAYAQPSFPEGRPVVEAARELMQRIHADFEYETTATDVNTPALEALALRKGVCQDLAHVMLGCLRSLGLPARYVSGYLLTEPPAGQPRLVGTDASHAWVALYLPAREGPGLWVDFDPTNDRTAGEDYVTLAIGRDYSDVSPMRGVIHGGASHSLRVAVTVTPAEAAAPEEPAAP</sequence>
<protein>
    <submittedName>
        <fullName evidence="2">Transglutaminase family protein</fullName>
    </submittedName>
</protein>
<reference evidence="2 3" key="2">
    <citation type="submission" date="2020-06" db="EMBL/GenBank/DDBJ databases">
        <title>Ramlibacter rhizophilus sp. nov., isolated from rhizosphere soil of national flower Mugunghwa from South Korea.</title>
        <authorList>
            <person name="Zheng-Fei Y."/>
            <person name="Huan T."/>
        </authorList>
    </citation>
    <scope>NUCLEOTIDE SEQUENCE [LARGE SCALE GENOMIC DNA]</scope>
    <source>
        <strain evidence="2 3">B156</strain>
    </source>
</reference>
<evidence type="ECO:0000313" key="2">
    <source>
        <dbReference type="EMBL" id="NNU42492.1"/>
    </source>
</evidence>
<organism evidence="2 3">
    <name type="scientific">Ramlibacter montanisoli</name>
    <dbReference type="NCBI Taxonomy" id="2732512"/>
    <lineage>
        <taxon>Bacteria</taxon>
        <taxon>Pseudomonadati</taxon>
        <taxon>Pseudomonadota</taxon>
        <taxon>Betaproteobacteria</taxon>
        <taxon>Burkholderiales</taxon>
        <taxon>Comamonadaceae</taxon>
        <taxon>Ramlibacter</taxon>
    </lineage>
</organism>
<comment type="caution">
    <text evidence="2">The sequence shown here is derived from an EMBL/GenBank/DDBJ whole genome shotgun (WGS) entry which is preliminary data.</text>
</comment>
<dbReference type="InterPro" id="IPR013589">
    <property type="entry name" value="Bac_transglu_N"/>
</dbReference>
<gene>
    <name evidence="2" type="ORF">HK415_03910</name>
</gene>
<feature type="domain" description="Transglutaminase-like" evidence="1">
    <location>
        <begin position="174"/>
        <end position="248"/>
    </location>
</feature>
<dbReference type="AlphaFoldDB" id="A0A849K1X7"/>
<dbReference type="Pfam" id="PF08379">
    <property type="entry name" value="Bact_transglu_N"/>
    <property type="match status" value="1"/>
</dbReference>
<dbReference type="Gene3D" id="3.10.620.30">
    <property type="match status" value="1"/>
</dbReference>
<dbReference type="SUPFAM" id="SSF54001">
    <property type="entry name" value="Cysteine proteinases"/>
    <property type="match status" value="1"/>
</dbReference>
<name>A0A849K1X7_9BURK</name>